<name>A0A315ZVZ0_9FIRM</name>
<dbReference type="GO" id="GO:0030246">
    <property type="term" value="F:carbohydrate binding"/>
    <property type="evidence" value="ECO:0007669"/>
    <property type="project" value="TreeGrafter"/>
</dbReference>
<protein>
    <submittedName>
        <fullName evidence="4">Rhamnose transport system substrate-binding protein/rhamnose transport system permease protein</fullName>
    </submittedName>
</protein>
<evidence type="ECO:0000256" key="1">
    <source>
        <dbReference type="ARBA" id="ARBA00004196"/>
    </source>
</evidence>
<dbReference type="Proteomes" id="UP000254051">
    <property type="component" value="Unassembled WGS sequence"/>
</dbReference>
<feature type="domain" description="Periplasmic binding protein" evidence="3">
    <location>
        <begin position="44"/>
        <end position="327"/>
    </location>
</feature>
<sequence>MKKRVLATLLAGLMVIGSMTGCTKAGETTSAGTDKGKEDGKIKIAVLPKMKGENYWDACQTGAEDAIKELQDAGVDVEMLYDGPPQDQATNQKQVDLLEGWIAQGVDAVAVGCVDASAISPTLKKAREKGIKIVTFDSDSEADARDLFINQASYEGVAEALVENAAAQLKEKGYGPDHPANVAIMGQTKTDTNVEAWNSNVQKLIETEEYNWMKLQNKDSDIYYPGADEVEVQTQAGTLISRMGKGENKIQCAFGITSMTAPALASQYEAATNKPDADEIVLTGVATPNALKSYILNDENPFKTGVLWNSMDLGYLAVQAAYQLVNGDVAADASEIATDRLGSSLITDGEVLLGDPLVITKDNVEDFDY</sequence>
<accession>A0A315ZVZ0</accession>
<feature type="signal peptide" evidence="2">
    <location>
        <begin position="1"/>
        <end position="25"/>
    </location>
</feature>
<organism evidence="4 5">
    <name type="scientific">Faecalicatena contorta</name>
    <dbReference type="NCBI Taxonomy" id="39482"/>
    <lineage>
        <taxon>Bacteria</taxon>
        <taxon>Bacillati</taxon>
        <taxon>Bacillota</taxon>
        <taxon>Clostridia</taxon>
        <taxon>Lachnospirales</taxon>
        <taxon>Lachnospiraceae</taxon>
        <taxon>Faecalicatena</taxon>
    </lineage>
</organism>
<dbReference type="PANTHER" id="PTHR30036:SF8">
    <property type="entry name" value="ABC-TYPE SUGAR TRANSPORT SYSTEM PERIPLASMIC COMPONENT-LIKE PROTEIN"/>
    <property type="match status" value="1"/>
</dbReference>
<dbReference type="SUPFAM" id="SSF53822">
    <property type="entry name" value="Periplasmic binding protein-like I"/>
    <property type="match status" value="1"/>
</dbReference>
<dbReference type="InterPro" id="IPR025997">
    <property type="entry name" value="SBP_2_dom"/>
</dbReference>
<evidence type="ECO:0000259" key="3">
    <source>
        <dbReference type="Pfam" id="PF13407"/>
    </source>
</evidence>
<evidence type="ECO:0000313" key="4">
    <source>
        <dbReference type="EMBL" id="SUQ14514.1"/>
    </source>
</evidence>
<dbReference type="AlphaFoldDB" id="A0A315ZVZ0"/>
<comment type="subcellular location">
    <subcellularLocation>
        <location evidence="1">Cell envelope</location>
    </subcellularLocation>
</comment>
<gene>
    <name evidence="4" type="ORF">SAMN05216529_106207</name>
</gene>
<reference evidence="5" key="1">
    <citation type="submission" date="2017-07" db="EMBL/GenBank/DDBJ databases">
        <authorList>
            <person name="Varghese N."/>
            <person name="Submissions S."/>
        </authorList>
    </citation>
    <scope>NUCLEOTIDE SEQUENCE [LARGE SCALE GENOMIC DNA]</scope>
    <source>
        <strain evidence="5">NLAE-zl-C134</strain>
    </source>
</reference>
<dbReference type="GO" id="GO:0030288">
    <property type="term" value="C:outer membrane-bounded periplasmic space"/>
    <property type="evidence" value="ECO:0007669"/>
    <property type="project" value="TreeGrafter"/>
</dbReference>
<keyword evidence="5" id="KW-1185">Reference proteome</keyword>
<dbReference type="PROSITE" id="PS51257">
    <property type="entry name" value="PROKAR_LIPOPROTEIN"/>
    <property type="match status" value="1"/>
</dbReference>
<evidence type="ECO:0000256" key="2">
    <source>
        <dbReference type="SAM" id="SignalP"/>
    </source>
</evidence>
<keyword evidence="2" id="KW-0732">Signal</keyword>
<dbReference type="PANTHER" id="PTHR30036">
    <property type="entry name" value="D-XYLOSE-BINDING PERIPLASMIC PROTEIN"/>
    <property type="match status" value="1"/>
</dbReference>
<dbReference type="EMBL" id="UHJJ01000006">
    <property type="protein sequence ID" value="SUQ14514.1"/>
    <property type="molecule type" value="Genomic_DNA"/>
</dbReference>
<evidence type="ECO:0000313" key="5">
    <source>
        <dbReference type="Proteomes" id="UP000254051"/>
    </source>
</evidence>
<dbReference type="CDD" id="cd06302">
    <property type="entry name" value="PBP1_LsrB_Quorum_Sensing-like"/>
    <property type="match status" value="1"/>
</dbReference>
<dbReference type="Gene3D" id="3.40.50.2300">
    <property type="match status" value="2"/>
</dbReference>
<feature type="chain" id="PRO_5043163482" evidence="2">
    <location>
        <begin position="26"/>
        <end position="369"/>
    </location>
</feature>
<dbReference type="InterPro" id="IPR028082">
    <property type="entry name" value="Peripla_BP_I"/>
</dbReference>
<dbReference type="InterPro" id="IPR050555">
    <property type="entry name" value="Bact_Solute-Bind_Prot2"/>
</dbReference>
<dbReference type="OrthoDB" id="9795981at2"/>
<dbReference type="Pfam" id="PF13407">
    <property type="entry name" value="Peripla_BP_4"/>
    <property type="match status" value="1"/>
</dbReference>
<proteinExistence type="predicted"/>
<dbReference type="RefSeq" id="WP_109711456.1">
    <property type="nucleotide sequence ID" value="NZ_QGDS01000006.1"/>
</dbReference>